<reference evidence="3" key="1">
    <citation type="journal article" date="2019" name="Int. J. Syst. Evol. Microbiol.">
        <title>The Global Catalogue of Microorganisms (GCM) 10K type strain sequencing project: providing services to taxonomists for standard genome sequencing and annotation.</title>
        <authorList>
            <consortium name="The Broad Institute Genomics Platform"/>
            <consortium name="The Broad Institute Genome Sequencing Center for Infectious Disease"/>
            <person name="Wu L."/>
            <person name="Ma J."/>
        </authorList>
    </citation>
    <scope>NUCLEOTIDE SEQUENCE [LARGE SCALE GENOMIC DNA]</scope>
    <source>
        <strain evidence="3">NBRC 112299</strain>
    </source>
</reference>
<feature type="region of interest" description="Disordered" evidence="1">
    <location>
        <begin position="27"/>
        <end position="137"/>
    </location>
</feature>
<dbReference type="Proteomes" id="UP001157125">
    <property type="component" value="Unassembled WGS sequence"/>
</dbReference>
<protein>
    <submittedName>
        <fullName evidence="2">Uncharacterized protein</fullName>
    </submittedName>
</protein>
<feature type="compositionally biased region" description="Low complexity" evidence="1">
    <location>
        <begin position="89"/>
        <end position="103"/>
    </location>
</feature>
<sequence length="137" mass="14682">MHPVTVTWSQVLPWSVAAPMRECPILLRPQRESGASSAAGETDSRTQSEMSSLRAVTPSRLTPVRSQPLKAAAPRSRPANDRPDRSRSSQRGPSSRSYSSARASRPKVTGMVRGAAGEAMGPPYETAHPVGFSQKGE</sequence>
<feature type="compositionally biased region" description="Basic and acidic residues" evidence="1">
    <location>
        <begin position="78"/>
        <end position="87"/>
    </location>
</feature>
<evidence type="ECO:0000313" key="3">
    <source>
        <dbReference type="Proteomes" id="UP001157125"/>
    </source>
</evidence>
<gene>
    <name evidence="2" type="ORF">GCM10025876_08270</name>
</gene>
<proteinExistence type="predicted"/>
<keyword evidence="3" id="KW-1185">Reference proteome</keyword>
<name>A0ABQ6ID10_9MICO</name>
<comment type="caution">
    <text evidence="2">The sequence shown here is derived from an EMBL/GenBank/DDBJ whole genome shotgun (WGS) entry which is preliminary data.</text>
</comment>
<evidence type="ECO:0000256" key="1">
    <source>
        <dbReference type="SAM" id="MobiDB-lite"/>
    </source>
</evidence>
<dbReference type="EMBL" id="BSUN01000001">
    <property type="protein sequence ID" value="GMA34623.1"/>
    <property type="molecule type" value="Genomic_DNA"/>
</dbReference>
<accession>A0ABQ6ID10</accession>
<organism evidence="2 3">
    <name type="scientific">Demequina litorisediminis</name>
    <dbReference type="NCBI Taxonomy" id="1849022"/>
    <lineage>
        <taxon>Bacteria</taxon>
        <taxon>Bacillati</taxon>
        <taxon>Actinomycetota</taxon>
        <taxon>Actinomycetes</taxon>
        <taxon>Micrococcales</taxon>
        <taxon>Demequinaceae</taxon>
        <taxon>Demequina</taxon>
    </lineage>
</organism>
<evidence type="ECO:0000313" key="2">
    <source>
        <dbReference type="EMBL" id="GMA34623.1"/>
    </source>
</evidence>